<dbReference type="AlphaFoldDB" id="A0A835Z5U2"/>
<dbReference type="PANTHER" id="PTHR48226:SF1">
    <property type="entry name" value="WAS_WASL-INTERACTING PROTEIN FAMILY MEMBER 1"/>
    <property type="match status" value="1"/>
</dbReference>
<feature type="region of interest" description="Disordered" evidence="1">
    <location>
        <begin position="276"/>
        <end position="330"/>
    </location>
</feature>
<reference evidence="2" key="1">
    <citation type="submission" date="2021-02" db="EMBL/GenBank/DDBJ databases">
        <title>First Annotated Genome of the Yellow-green Alga Tribonema minus.</title>
        <authorList>
            <person name="Mahan K.M."/>
        </authorList>
    </citation>
    <scope>NUCLEOTIDE SEQUENCE</scope>
    <source>
        <strain evidence="2">UTEX B ZZ1240</strain>
    </source>
</reference>
<feature type="compositionally biased region" description="Gly residues" evidence="1">
    <location>
        <begin position="308"/>
        <end position="328"/>
    </location>
</feature>
<dbReference type="GO" id="GO:0005884">
    <property type="term" value="C:actin filament"/>
    <property type="evidence" value="ECO:0007669"/>
    <property type="project" value="TreeGrafter"/>
</dbReference>
<feature type="compositionally biased region" description="Pro residues" evidence="1">
    <location>
        <begin position="231"/>
        <end position="243"/>
    </location>
</feature>
<evidence type="ECO:0000313" key="2">
    <source>
        <dbReference type="EMBL" id="KAG5186232.1"/>
    </source>
</evidence>
<dbReference type="InterPro" id="IPR053099">
    <property type="entry name" value="WAS/WASL-interacting_domain"/>
</dbReference>
<proteinExistence type="predicted"/>
<feature type="compositionally biased region" description="Gly residues" evidence="1">
    <location>
        <begin position="284"/>
        <end position="293"/>
    </location>
</feature>
<name>A0A835Z5U2_9STRA</name>
<keyword evidence="3" id="KW-1185">Reference proteome</keyword>
<gene>
    <name evidence="2" type="ORF">JKP88DRAFT_240844</name>
</gene>
<feature type="compositionally biased region" description="Gly residues" evidence="1">
    <location>
        <begin position="941"/>
        <end position="951"/>
    </location>
</feature>
<evidence type="ECO:0000256" key="1">
    <source>
        <dbReference type="SAM" id="MobiDB-lite"/>
    </source>
</evidence>
<sequence length="1031" mass="109808">MVQICDVMGLPAPSTGKVHKLLDSKKLAQAPKLWGSKGVGANRERQDIAKWVVDLHEFLASNNVTEEGDYLYYVGRVAEGQAQHVITTLQRDGKWPDKFADAVTKLLQHFTPPTSFDATLQELVEFQMLSKETMSDFMVRGRDKAQQVKMLHAQAAALAEQEGRPLPELYECIVLAMLERALPPFFRNAYRMSHAKRFNFDEMQTVLEGIERTADLRESEKRAHTAAITPYPQPSSAPAPTPAPATAADLQRVLQILKAGPQRAGAWEQVKMAYYGRPDPKAGTPGGRGNGGRGRGDGGRGRGRGRSGRGNGAGRGGAGGEGSSGGAPAGAATQNVIAPFTCVGSAGERAEALAQKLPAHWTEDDVKGVFGCEDARAVTRCSLVLHTHTAVEDAFIDTGSGAAWIREDVLSSMDLSDGAATIYYAPVLGQRTLVADAQGHVMSRVKHVMLRTTFAGTTGSGEPAEVTYLIHYTVGGIGPAVLIGGAALARNHLVPVPHQRQLIAVNAPLLSGGVGDIIIPADVSISDITSLQRGIPSWGMGDILQLPYDAELLSNKPTTLRLQGTYMPRERRRVVLHEIAEELARYGVQLAPQQPREVEQDEAGYVTVDVLPAGGGQGRRPLPANTTLFELRDASTFHHTASTIDTERLRLGDIFSSLSVAPMLSIGPVIIAPAAVSGTGTRDAPLIRGSDARAATARRACKKPPAAPARAARCLQSAVMRARRAAAEARRQRGRPPAAPAFATHCLHSAAMRTRRAAAGTYARQRAAAASRRSAARPAAPVREACCQQLRHKQETDAFAGRVIRCLLGTTDDRDTGTASCIAPEELSRFSLNSAGVLIYTEPAQPEAASSRERATIDLPADKKSMGKGKGRACNLNDPLPTSIPLPKELTRMFLQQEDGKEDHVHDSAETRSCLRPSKYQRVIDGYGTEATASASESVSSGGGTSGGGGGAHAMPCGKYMLILQQRQTAAMEQMAAATAAAQATSAASQATLAAVLAHVQGHYLHYVLIADECHFPAPTTSPTTTPLRNT</sequence>
<feature type="region of interest" description="Disordered" evidence="1">
    <location>
        <begin position="932"/>
        <end position="951"/>
    </location>
</feature>
<dbReference type="Proteomes" id="UP000664859">
    <property type="component" value="Unassembled WGS sequence"/>
</dbReference>
<feature type="region of interest" description="Disordered" evidence="1">
    <location>
        <begin position="862"/>
        <end position="882"/>
    </location>
</feature>
<accession>A0A835Z5U2</accession>
<dbReference type="GO" id="GO:0030048">
    <property type="term" value="P:actin filament-based movement"/>
    <property type="evidence" value="ECO:0007669"/>
    <property type="project" value="TreeGrafter"/>
</dbReference>
<feature type="region of interest" description="Disordered" evidence="1">
    <location>
        <begin position="217"/>
        <end position="245"/>
    </location>
</feature>
<organism evidence="2 3">
    <name type="scientific">Tribonema minus</name>
    <dbReference type="NCBI Taxonomy" id="303371"/>
    <lineage>
        <taxon>Eukaryota</taxon>
        <taxon>Sar</taxon>
        <taxon>Stramenopiles</taxon>
        <taxon>Ochrophyta</taxon>
        <taxon>PX clade</taxon>
        <taxon>Xanthophyceae</taxon>
        <taxon>Tribonematales</taxon>
        <taxon>Tribonemataceae</taxon>
        <taxon>Tribonema</taxon>
    </lineage>
</organism>
<dbReference type="PANTHER" id="PTHR48226">
    <property type="entry name" value="OS06G0326200 PROTEIN"/>
    <property type="match status" value="1"/>
</dbReference>
<comment type="caution">
    <text evidence="2">The sequence shown here is derived from an EMBL/GenBank/DDBJ whole genome shotgun (WGS) entry which is preliminary data.</text>
</comment>
<protein>
    <submittedName>
        <fullName evidence="2">Uncharacterized protein</fullName>
    </submittedName>
</protein>
<evidence type="ECO:0000313" key="3">
    <source>
        <dbReference type="Proteomes" id="UP000664859"/>
    </source>
</evidence>
<dbReference type="EMBL" id="JAFCMP010000112">
    <property type="protein sequence ID" value="KAG5186232.1"/>
    <property type="molecule type" value="Genomic_DNA"/>
</dbReference>